<sequence>MVQNVDIQRKQRIHIRFGFMKKDMVFTISFLLAIASCFVQLPKLEYINFNVMVSLFNLMIAIKALEDLKVLDKFAITILNKSNNSRTVSSILIALCFVSSMFVTNDVALLTFVPLTVIISKKTGMPVSETIILQTIAANIGSSLTPMGNPQNLFLFSHYGIKPFDFFATILFVAAVGIGLLVIFSMKLPKSELKVDLPSITIANRYEAWIWGTVLVVIIASIFGLISHTISLLITVMAAVILNRNLLVKIDYLLLVTFISFFVFIGNISNTEAIQTVASTGLQDSTSVFFSSIFLSQFVSNVPASILLANFTDEWQPLLLGVNVGGLGTIVASLASVISYKLFIQAKPMESKKYLLTFSIYNIAFLIILAASQYVIFSIL</sequence>
<feature type="transmembrane region" description="Helical" evidence="6">
    <location>
        <begin position="355"/>
        <end position="377"/>
    </location>
</feature>
<evidence type="ECO:0000256" key="5">
    <source>
        <dbReference type="ARBA" id="ARBA00023136"/>
    </source>
</evidence>
<evidence type="ECO:0000256" key="1">
    <source>
        <dbReference type="ARBA" id="ARBA00004141"/>
    </source>
</evidence>
<dbReference type="Proteomes" id="UP001357223">
    <property type="component" value="Chromosome"/>
</dbReference>
<feature type="domain" description="Citrate transporter-like" evidence="7">
    <location>
        <begin position="28"/>
        <end position="317"/>
    </location>
</feature>
<feature type="transmembrane region" description="Helical" evidence="6">
    <location>
        <begin position="91"/>
        <end position="119"/>
    </location>
</feature>
<dbReference type="PANTHER" id="PTHR43568">
    <property type="entry name" value="P PROTEIN"/>
    <property type="match status" value="1"/>
</dbReference>
<feature type="transmembrane region" description="Helical" evidence="6">
    <location>
        <begin position="288"/>
        <end position="312"/>
    </location>
</feature>
<evidence type="ECO:0000256" key="3">
    <source>
        <dbReference type="ARBA" id="ARBA00022692"/>
    </source>
</evidence>
<evidence type="ECO:0000256" key="4">
    <source>
        <dbReference type="ARBA" id="ARBA00022989"/>
    </source>
</evidence>
<keyword evidence="4 6" id="KW-1133">Transmembrane helix</keyword>
<evidence type="ECO:0000313" key="9">
    <source>
        <dbReference type="Proteomes" id="UP001357223"/>
    </source>
</evidence>
<keyword evidence="9" id="KW-1185">Reference proteome</keyword>
<feature type="transmembrane region" description="Helical" evidence="6">
    <location>
        <begin position="24"/>
        <end position="41"/>
    </location>
</feature>
<protein>
    <submittedName>
        <fullName evidence="8">SLC13 family permease</fullName>
    </submittedName>
</protein>
<dbReference type="EMBL" id="CP137640">
    <property type="protein sequence ID" value="WVX84071.1"/>
    <property type="molecule type" value="Genomic_DNA"/>
</dbReference>
<organism evidence="8 9">
    <name type="scientific">Niallia oryzisoli</name>
    <dbReference type="NCBI Taxonomy" id="1737571"/>
    <lineage>
        <taxon>Bacteria</taxon>
        <taxon>Bacillati</taxon>
        <taxon>Bacillota</taxon>
        <taxon>Bacilli</taxon>
        <taxon>Bacillales</taxon>
        <taxon>Bacillaceae</taxon>
        <taxon>Niallia</taxon>
    </lineage>
</organism>
<dbReference type="InterPro" id="IPR051475">
    <property type="entry name" value="Diverse_Ion_Transporter"/>
</dbReference>
<feature type="transmembrane region" description="Helical" evidence="6">
    <location>
        <begin position="248"/>
        <end position="268"/>
    </location>
</feature>
<keyword evidence="5 6" id="KW-0472">Membrane</keyword>
<reference evidence="8 9" key="1">
    <citation type="submission" date="2023-10" db="EMBL/GenBank/DDBJ databases">
        <title>Niallia locisalis sp.nov. isolated from a salt pond sample.</title>
        <authorList>
            <person name="Li X.-J."/>
            <person name="Dong L."/>
        </authorList>
    </citation>
    <scope>NUCLEOTIDE SEQUENCE [LARGE SCALE GENOMIC DNA]</scope>
    <source>
        <strain evidence="8 9">DSM 29761</strain>
    </source>
</reference>
<dbReference type="RefSeq" id="WP_338452943.1">
    <property type="nucleotide sequence ID" value="NZ_CP137640.1"/>
</dbReference>
<evidence type="ECO:0000256" key="2">
    <source>
        <dbReference type="ARBA" id="ARBA00022448"/>
    </source>
</evidence>
<comment type="subcellular location">
    <subcellularLocation>
        <location evidence="1">Membrane</location>
        <topology evidence="1">Multi-pass membrane protein</topology>
    </subcellularLocation>
</comment>
<dbReference type="InterPro" id="IPR004680">
    <property type="entry name" value="Cit_transptr-like_dom"/>
</dbReference>
<dbReference type="PANTHER" id="PTHR43568:SF1">
    <property type="entry name" value="P PROTEIN"/>
    <property type="match status" value="1"/>
</dbReference>
<gene>
    <name evidence="8" type="ORF">R4Z09_14385</name>
</gene>
<evidence type="ECO:0000313" key="8">
    <source>
        <dbReference type="EMBL" id="WVX84071.1"/>
    </source>
</evidence>
<feature type="transmembrane region" description="Helical" evidence="6">
    <location>
        <begin position="318"/>
        <end position="343"/>
    </location>
</feature>
<proteinExistence type="predicted"/>
<evidence type="ECO:0000259" key="7">
    <source>
        <dbReference type="Pfam" id="PF03600"/>
    </source>
</evidence>
<feature type="transmembrane region" description="Helical" evidence="6">
    <location>
        <begin position="209"/>
        <end position="242"/>
    </location>
</feature>
<keyword evidence="3 6" id="KW-0812">Transmembrane</keyword>
<keyword evidence="2" id="KW-0813">Transport</keyword>
<feature type="transmembrane region" description="Helical" evidence="6">
    <location>
        <begin position="166"/>
        <end position="188"/>
    </location>
</feature>
<dbReference type="Pfam" id="PF03600">
    <property type="entry name" value="CitMHS"/>
    <property type="match status" value="1"/>
</dbReference>
<evidence type="ECO:0000256" key="6">
    <source>
        <dbReference type="SAM" id="Phobius"/>
    </source>
</evidence>
<accession>A0ABZ2CJT7</accession>
<name>A0ABZ2CJT7_9BACI</name>